<dbReference type="SUPFAM" id="SSF140860">
    <property type="entry name" value="Pseudo ankyrin repeat-like"/>
    <property type="match status" value="1"/>
</dbReference>
<dbReference type="RefSeq" id="XP_020427929.1">
    <property type="nucleotide sequence ID" value="XM_020581613.1"/>
</dbReference>
<evidence type="ECO:0008006" key="3">
    <source>
        <dbReference type="Google" id="ProtNLM"/>
    </source>
</evidence>
<dbReference type="InterPro" id="IPR052050">
    <property type="entry name" value="SecEffector_AnkRepeat"/>
</dbReference>
<protein>
    <recommendedName>
        <fullName evidence="3">Ankyrin repeat protein</fullName>
    </recommendedName>
</protein>
<comment type="caution">
    <text evidence="1">The sequence shown here is derived from an EMBL/GenBank/DDBJ whole genome shotgun (WGS) entry which is preliminary data.</text>
</comment>
<dbReference type="Proteomes" id="UP000001396">
    <property type="component" value="Unassembled WGS sequence"/>
</dbReference>
<proteinExistence type="predicted"/>
<gene>
    <name evidence="1" type="ORF">PPL_10850</name>
</gene>
<dbReference type="InterPro" id="IPR036770">
    <property type="entry name" value="Ankyrin_rpt-contain_sf"/>
</dbReference>
<dbReference type="EMBL" id="ADBJ01000051">
    <property type="protein sequence ID" value="EFA75795.1"/>
    <property type="molecule type" value="Genomic_DNA"/>
</dbReference>
<dbReference type="PANTHER" id="PTHR46586">
    <property type="entry name" value="ANKYRIN REPEAT-CONTAINING PROTEIN"/>
    <property type="match status" value="1"/>
</dbReference>
<dbReference type="InterPro" id="IPR002110">
    <property type="entry name" value="Ankyrin_rpt"/>
</dbReference>
<dbReference type="GeneID" id="31366319"/>
<name>D3BS58_HETP5</name>
<dbReference type="SUPFAM" id="SSF48403">
    <property type="entry name" value="Ankyrin repeat"/>
    <property type="match status" value="2"/>
</dbReference>
<evidence type="ECO:0000313" key="1">
    <source>
        <dbReference type="EMBL" id="EFA75795.1"/>
    </source>
</evidence>
<reference evidence="1 2" key="1">
    <citation type="journal article" date="2011" name="Genome Res.">
        <title>Phylogeny-wide analysis of social amoeba genomes highlights ancient origins for complex intercellular communication.</title>
        <authorList>
            <person name="Heidel A.J."/>
            <person name="Lawal H.M."/>
            <person name="Felder M."/>
            <person name="Schilde C."/>
            <person name="Helps N.R."/>
            <person name="Tunggal B."/>
            <person name="Rivero F."/>
            <person name="John U."/>
            <person name="Schleicher M."/>
            <person name="Eichinger L."/>
            <person name="Platzer M."/>
            <person name="Noegel A.A."/>
            <person name="Schaap P."/>
            <person name="Gloeckner G."/>
        </authorList>
    </citation>
    <scope>NUCLEOTIDE SEQUENCE [LARGE SCALE GENOMIC DNA]</scope>
    <source>
        <strain evidence="2">ATCC 26659 / Pp 5 / PN500</strain>
    </source>
</reference>
<sequence>MDRQYQLFSQLLASFVIRNKIFQSVSDINDRIISNSKKHNVLRGNWYDISCFPHLLIKFNYIERYKQIFNTIIRDSNNNDSNNETISKYKILYIESLKTAAKLENLDVIEFLHQSLSNEIDYNSILEAKVVGSKIKVIEFLHKNVDHWFVSKGKALMDNARDLTLEVVRFLHENRSEGCSSEAIDEAARWNKLDILKFLHYNRTEGCTHNAKYFAALNANMDILMFLYENRTEDCPPNTASMTTCTGKASVTLLKYLLDNDPNQKLSENDIDGAARSGNVDVVRYLHENTTVRCTTDAMNNGAIDGHYEIVKFLNENRSEGCTSEAMDFAAYGYLDVVKYLHENRTEGCSEQAMLSASTRGHLEILKFLQENRTEGCSQSILDDTMRYGQFETFRYLLEKRPYLTYSPSAMDNAARCKDTTALQWFKDNTTLRVTIDAYRHAIDQANLPIVKWIHENTSQAIPASALEEAINCKKRDLAIIKYLLDNGAVATSDTMDNACRFDIISFLHYNRTEGCTSRAMNYAINRDDIQVIKFLEQNRTEHLNLDFSVWKERKAYGYTSRLKLLKQFNI</sequence>
<dbReference type="InParanoid" id="D3BS58"/>
<organism evidence="1 2">
    <name type="scientific">Heterostelium pallidum (strain ATCC 26659 / Pp 5 / PN500)</name>
    <name type="common">Cellular slime mold</name>
    <name type="synonym">Polysphondylium pallidum</name>
    <dbReference type="NCBI Taxonomy" id="670386"/>
    <lineage>
        <taxon>Eukaryota</taxon>
        <taxon>Amoebozoa</taxon>
        <taxon>Evosea</taxon>
        <taxon>Eumycetozoa</taxon>
        <taxon>Dictyostelia</taxon>
        <taxon>Acytosteliales</taxon>
        <taxon>Acytosteliaceae</taxon>
        <taxon>Heterostelium</taxon>
    </lineage>
</organism>
<dbReference type="Gene3D" id="1.25.40.20">
    <property type="entry name" value="Ankyrin repeat-containing domain"/>
    <property type="match status" value="2"/>
</dbReference>
<evidence type="ECO:0000313" key="2">
    <source>
        <dbReference type="Proteomes" id="UP000001396"/>
    </source>
</evidence>
<dbReference type="AlphaFoldDB" id="D3BS58"/>
<dbReference type="Pfam" id="PF13637">
    <property type="entry name" value="Ank_4"/>
    <property type="match status" value="1"/>
</dbReference>
<accession>D3BS58</accession>
<keyword evidence="2" id="KW-1185">Reference proteome</keyword>
<dbReference type="PANTHER" id="PTHR46586:SF3">
    <property type="entry name" value="ANKYRIN REPEAT-CONTAINING PROTEIN"/>
    <property type="match status" value="1"/>
</dbReference>